<reference evidence="2 3" key="1">
    <citation type="journal article" date="2017" name="G3 (Bethesda)">
        <title>The Physical Genome Mapping of Anopheles albimanus Corrected Scaffold Misassemblies and Identified Interarm Rearrangements in Genus Anopheles.</title>
        <authorList>
            <person name="Artemov G.N."/>
            <person name="Peery A.N."/>
            <person name="Jiang X."/>
            <person name="Tu Z."/>
            <person name="Stegniy V.N."/>
            <person name="Sharakhova M.V."/>
            <person name="Sharakhov I.V."/>
        </authorList>
    </citation>
    <scope>NUCLEOTIDE SEQUENCE [LARGE SCALE GENOMIC DNA]</scope>
    <source>
        <strain evidence="2 3">ALBI9_A</strain>
    </source>
</reference>
<proteinExistence type="predicted"/>
<evidence type="ECO:0000256" key="1">
    <source>
        <dbReference type="SAM" id="SignalP"/>
    </source>
</evidence>
<feature type="chain" id="PRO_5036492541" description="Kazal-like domain-containing protein" evidence="1">
    <location>
        <begin position="20"/>
        <end position="60"/>
    </location>
</feature>
<dbReference type="AlphaFoldDB" id="A0A8W7JU80"/>
<protein>
    <recommendedName>
        <fullName evidence="4">Kazal-like domain-containing protein</fullName>
    </recommendedName>
</protein>
<reference evidence="2" key="2">
    <citation type="submission" date="2022-08" db="UniProtKB">
        <authorList>
            <consortium name="EnsemblMetazoa"/>
        </authorList>
    </citation>
    <scope>IDENTIFICATION</scope>
    <source>
        <strain evidence="2">STECLA/ALBI9_A</strain>
    </source>
</reference>
<feature type="signal peptide" evidence="1">
    <location>
        <begin position="1"/>
        <end position="19"/>
    </location>
</feature>
<accession>A0A8W7JU80</accession>
<dbReference type="Proteomes" id="UP000069272">
    <property type="component" value="Chromosome 2R"/>
</dbReference>
<keyword evidence="3" id="KW-1185">Reference proteome</keyword>
<dbReference type="EnsemblMetazoa" id="AALB008373-RA">
    <property type="protein sequence ID" value="AALB008373-PA"/>
    <property type="gene ID" value="AALB008373"/>
</dbReference>
<sequence>MKLLWFCLFLLSLLLGAYGEDVCHQGYTPKEGKCVTQRPVHGACPVGSKYSVDWNLCVAE</sequence>
<keyword evidence="1" id="KW-0732">Signal</keyword>
<organism evidence="2 3">
    <name type="scientific">Anopheles albimanus</name>
    <name type="common">New world malaria mosquito</name>
    <dbReference type="NCBI Taxonomy" id="7167"/>
    <lineage>
        <taxon>Eukaryota</taxon>
        <taxon>Metazoa</taxon>
        <taxon>Ecdysozoa</taxon>
        <taxon>Arthropoda</taxon>
        <taxon>Hexapoda</taxon>
        <taxon>Insecta</taxon>
        <taxon>Pterygota</taxon>
        <taxon>Neoptera</taxon>
        <taxon>Endopterygota</taxon>
        <taxon>Diptera</taxon>
        <taxon>Nematocera</taxon>
        <taxon>Culicoidea</taxon>
        <taxon>Culicidae</taxon>
        <taxon>Anophelinae</taxon>
        <taxon>Anopheles</taxon>
    </lineage>
</organism>
<evidence type="ECO:0000313" key="3">
    <source>
        <dbReference type="Proteomes" id="UP000069272"/>
    </source>
</evidence>
<name>A0A8W7JU80_ANOAL</name>
<evidence type="ECO:0000313" key="2">
    <source>
        <dbReference type="EnsemblMetazoa" id="AALB008373-PA"/>
    </source>
</evidence>
<evidence type="ECO:0008006" key="4">
    <source>
        <dbReference type="Google" id="ProtNLM"/>
    </source>
</evidence>